<name>A0AA86SBV1_9FABA</name>
<keyword evidence="2" id="KW-1185">Reference proteome</keyword>
<dbReference type="Gramene" id="rna-AYBTSS11_LOCUS10439">
    <property type="protein sequence ID" value="CAJ1941733.1"/>
    <property type="gene ID" value="gene-AYBTSS11_LOCUS10439"/>
</dbReference>
<evidence type="ECO:0000313" key="2">
    <source>
        <dbReference type="Proteomes" id="UP001189624"/>
    </source>
</evidence>
<evidence type="ECO:0000313" key="1">
    <source>
        <dbReference type="EMBL" id="CAJ1941733.1"/>
    </source>
</evidence>
<dbReference type="Proteomes" id="UP001189624">
    <property type="component" value="Chromosome 3"/>
</dbReference>
<organism evidence="1 2">
    <name type="scientific">Sphenostylis stenocarpa</name>
    <dbReference type="NCBI Taxonomy" id="92480"/>
    <lineage>
        <taxon>Eukaryota</taxon>
        <taxon>Viridiplantae</taxon>
        <taxon>Streptophyta</taxon>
        <taxon>Embryophyta</taxon>
        <taxon>Tracheophyta</taxon>
        <taxon>Spermatophyta</taxon>
        <taxon>Magnoliopsida</taxon>
        <taxon>eudicotyledons</taxon>
        <taxon>Gunneridae</taxon>
        <taxon>Pentapetalae</taxon>
        <taxon>rosids</taxon>
        <taxon>fabids</taxon>
        <taxon>Fabales</taxon>
        <taxon>Fabaceae</taxon>
        <taxon>Papilionoideae</taxon>
        <taxon>50 kb inversion clade</taxon>
        <taxon>NPAAA clade</taxon>
        <taxon>indigoferoid/millettioid clade</taxon>
        <taxon>Phaseoleae</taxon>
        <taxon>Sphenostylis</taxon>
    </lineage>
</organism>
<gene>
    <name evidence="1" type="ORF">AYBTSS11_LOCUS10439</name>
</gene>
<proteinExistence type="predicted"/>
<dbReference type="EMBL" id="OY731400">
    <property type="protein sequence ID" value="CAJ1941733.1"/>
    <property type="molecule type" value="Genomic_DNA"/>
</dbReference>
<reference evidence="1" key="1">
    <citation type="submission" date="2023-10" db="EMBL/GenBank/DDBJ databases">
        <authorList>
            <person name="Domelevo Entfellner J.-B."/>
        </authorList>
    </citation>
    <scope>NUCLEOTIDE SEQUENCE</scope>
</reference>
<accession>A0AA86SBV1</accession>
<sequence>MKRKDKVKERDKNLREKGKMNTWIMPVIAENGNCRRPLNTSHMTRHPNLLKKGTRFVVNGCFLSQDVSELRWVQGSNREL</sequence>
<protein>
    <submittedName>
        <fullName evidence="1">Uncharacterized protein</fullName>
    </submittedName>
</protein>
<dbReference type="AlphaFoldDB" id="A0AA86SBV1"/>